<dbReference type="AlphaFoldDB" id="A0A2U1K9M2"/>
<keyword evidence="7" id="KW-0677">Repeat</keyword>
<comment type="subcellular location">
    <subcellularLocation>
        <location evidence="1">Cell membrane</location>
    </subcellularLocation>
    <subcellularLocation>
        <location evidence="10">Endomembrane system</location>
        <topology evidence="10">Single-pass membrane protein</topology>
    </subcellularLocation>
</comment>
<dbReference type="GO" id="GO:0005886">
    <property type="term" value="C:plasma membrane"/>
    <property type="evidence" value="ECO:0007669"/>
    <property type="project" value="UniProtKB-SubCell"/>
</dbReference>
<dbReference type="OrthoDB" id="544346at2759"/>
<name>A0A2U1K9M2_ARTAN</name>
<dbReference type="PANTHER" id="PTHR48062">
    <property type="entry name" value="RECEPTOR-LIKE PROTEIN 14"/>
    <property type="match status" value="1"/>
</dbReference>
<evidence type="ECO:0000256" key="6">
    <source>
        <dbReference type="ARBA" id="ARBA00022729"/>
    </source>
</evidence>
<dbReference type="InterPro" id="IPR032675">
    <property type="entry name" value="LRR_dom_sf"/>
</dbReference>
<organism evidence="11 12">
    <name type="scientific">Artemisia annua</name>
    <name type="common">Sweet wormwood</name>
    <dbReference type="NCBI Taxonomy" id="35608"/>
    <lineage>
        <taxon>Eukaryota</taxon>
        <taxon>Viridiplantae</taxon>
        <taxon>Streptophyta</taxon>
        <taxon>Embryophyta</taxon>
        <taxon>Tracheophyta</taxon>
        <taxon>Spermatophyta</taxon>
        <taxon>Magnoliopsida</taxon>
        <taxon>eudicotyledons</taxon>
        <taxon>Gunneridae</taxon>
        <taxon>Pentapetalae</taxon>
        <taxon>asterids</taxon>
        <taxon>campanulids</taxon>
        <taxon>Asterales</taxon>
        <taxon>Asteraceae</taxon>
        <taxon>Asteroideae</taxon>
        <taxon>Anthemideae</taxon>
        <taxon>Artemisiinae</taxon>
        <taxon>Artemisia</taxon>
    </lineage>
</organism>
<dbReference type="GO" id="GO:0012505">
    <property type="term" value="C:endomembrane system"/>
    <property type="evidence" value="ECO:0007669"/>
    <property type="project" value="UniProtKB-SubCell"/>
</dbReference>
<sequence length="120" mass="13215">MAKLKRLISIDLSLNLLTGTISGPVIASMKNLKVYLNLSSSFLIGKIPNELGKLEMVQVIDISNNNFLGNIPISIQSCRNIQSLDLSQNKLTGIIPEDFGNMLTLEHLNISFNQLEGCTR</sequence>
<dbReference type="InterPro" id="IPR001611">
    <property type="entry name" value="Leu-rich_rpt"/>
</dbReference>
<dbReference type="PANTHER" id="PTHR48062:SF52">
    <property type="entry name" value="RECEPTOR-LIKE PROTEIN 8-RELATED"/>
    <property type="match status" value="1"/>
</dbReference>
<evidence type="ECO:0000256" key="5">
    <source>
        <dbReference type="ARBA" id="ARBA00022692"/>
    </source>
</evidence>
<keyword evidence="3" id="KW-1003">Cell membrane</keyword>
<keyword evidence="4" id="KW-0433">Leucine-rich repeat</keyword>
<evidence type="ECO:0000256" key="1">
    <source>
        <dbReference type="ARBA" id="ARBA00004236"/>
    </source>
</evidence>
<comment type="similarity">
    <text evidence="2">Belongs to the RLP family.</text>
</comment>
<evidence type="ECO:0000313" key="11">
    <source>
        <dbReference type="EMBL" id="PWA25473.1"/>
    </source>
</evidence>
<accession>A0A2U1K9M2</accession>
<keyword evidence="5" id="KW-0812">Transmembrane</keyword>
<evidence type="ECO:0000256" key="2">
    <source>
        <dbReference type="ARBA" id="ARBA00009592"/>
    </source>
</evidence>
<evidence type="ECO:0000313" key="12">
    <source>
        <dbReference type="Proteomes" id="UP000245207"/>
    </source>
</evidence>
<dbReference type="InterPro" id="IPR051502">
    <property type="entry name" value="RLP_Defense_Trigger"/>
</dbReference>
<evidence type="ECO:0000256" key="8">
    <source>
        <dbReference type="ARBA" id="ARBA00022989"/>
    </source>
</evidence>
<proteinExistence type="inferred from homology"/>
<dbReference type="Pfam" id="PF13855">
    <property type="entry name" value="LRR_8"/>
    <property type="match status" value="1"/>
</dbReference>
<evidence type="ECO:0000256" key="4">
    <source>
        <dbReference type="ARBA" id="ARBA00022614"/>
    </source>
</evidence>
<dbReference type="Proteomes" id="UP000245207">
    <property type="component" value="Unassembled WGS sequence"/>
</dbReference>
<evidence type="ECO:0000256" key="3">
    <source>
        <dbReference type="ARBA" id="ARBA00022475"/>
    </source>
</evidence>
<reference evidence="11 12" key="1">
    <citation type="journal article" date="2018" name="Mol. Plant">
        <title>The genome of Artemisia annua provides insight into the evolution of Asteraceae family and artemisinin biosynthesis.</title>
        <authorList>
            <person name="Shen Q."/>
            <person name="Zhang L."/>
            <person name="Liao Z."/>
            <person name="Wang S."/>
            <person name="Yan T."/>
            <person name="Shi P."/>
            <person name="Liu M."/>
            <person name="Fu X."/>
            <person name="Pan Q."/>
            <person name="Wang Y."/>
            <person name="Lv Z."/>
            <person name="Lu X."/>
            <person name="Zhang F."/>
            <person name="Jiang W."/>
            <person name="Ma Y."/>
            <person name="Chen M."/>
            <person name="Hao X."/>
            <person name="Li L."/>
            <person name="Tang Y."/>
            <person name="Lv G."/>
            <person name="Zhou Y."/>
            <person name="Sun X."/>
            <person name="Brodelius P.E."/>
            <person name="Rose J.K.C."/>
            <person name="Tang K."/>
        </authorList>
    </citation>
    <scope>NUCLEOTIDE SEQUENCE [LARGE SCALE GENOMIC DNA]</scope>
    <source>
        <strain evidence="12">cv. Huhao1</strain>
        <tissue evidence="11">Leaf</tissue>
    </source>
</reference>
<dbReference type="Gene3D" id="3.80.10.10">
    <property type="entry name" value="Ribonuclease Inhibitor"/>
    <property type="match status" value="1"/>
</dbReference>
<dbReference type="Pfam" id="PF00560">
    <property type="entry name" value="LRR_1"/>
    <property type="match status" value="1"/>
</dbReference>
<protein>
    <submittedName>
        <fullName evidence="11">Concanavalin A-like lectin/glucanase, subgroup</fullName>
    </submittedName>
</protein>
<dbReference type="PRINTS" id="PR00019">
    <property type="entry name" value="LEURICHRPT"/>
</dbReference>
<comment type="caution">
    <text evidence="11">The sequence shown here is derived from an EMBL/GenBank/DDBJ whole genome shotgun (WGS) entry which is preliminary data.</text>
</comment>
<gene>
    <name evidence="11" type="ORF">CTI12_AA628480</name>
</gene>
<evidence type="ECO:0000256" key="7">
    <source>
        <dbReference type="ARBA" id="ARBA00022737"/>
    </source>
</evidence>
<dbReference type="EMBL" id="PKPP01028749">
    <property type="protein sequence ID" value="PWA25473.1"/>
    <property type="molecule type" value="Genomic_DNA"/>
</dbReference>
<dbReference type="STRING" id="35608.A0A2U1K9M2"/>
<evidence type="ECO:0000256" key="10">
    <source>
        <dbReference type="ARBA" id="ARBA00037847"/>
    </source>
</evidence>
<dbReference type="GO" id="GO:0030246">
    <property type="term" value="F:carbohydrate binding"/>
    <property type="evidence" value="ECO:0007669"/>
    <property type="project" value="UniProtKB-KW"/>
</dbReference>
<keyword evidence="6" id="KW-0732">Signal</keyword>
<evidence type="ECO:0000256" key="9">
    <source>
        <dbReference type="ARBA" id="ARBA00023136"/>
    </source>
</evidence>
<keyword evidence="9" id="KW-0472">Membrane</keyword>
<dbReference type="SUPFAM" id="SSF52058">
    <property type="entry name" value="L domain-like"/>
    <property type="match status" value="1"/>
</dbReference>
<dbReference type="FunFam" id="3.80.10.10:FF:000383">
    <property type="entry name" value="Leucine-rich repeat receptor protein kinase EMS1"/>
    <property type="match status" value="1"/>
</dbReference>
<keyword evidence="12" id="KW-1185">Reference proteome</keyword>
<keyword evidence="11" id="KW-0430">Lectin</keyword>
<keyword evidence="8" id="KW-1133">Transmembrane helix</keyword>